<protein>
    <submittedName>
        <fullName evidence="2">Uncharacterized protein</fullName>
    </submittedName>
</protein>
<evidence type="ECO:0000313" key="2">
    <source>
        <dbReference type="EMBL" id="KAI1854327.1"/>
    </source>
</evidence>
<feature type="region of interest" description="Disordered" evidence="1">
    <location>
        <begin position="241"/>
        <end position="380"/>
    </location>
</feature>
<feature type="region of interest" description="Disordered" evidence="1">
    <location>
        <begin position="186"/>
        <end position="224"/>
    </location>
</feature>
<name>A0A9P9WA58_9PEZI</name>
<proteinExistence type="predicted"/>
<organism evidence="2 3">
    <name type="scientific">Neoarthrinium moseri</name>
    <dbReference type="NCBI Taxonomy" id="1658444"/>
    <lineage>
        <taxon>Eukaryota</taxon>
        <taxon>Fungi</taxon>
        <taxon>Dikarya</taxon>
        <taxon>Ascomycota</taxon>
        <taxon>Pezizomycotina</taxon>
        <taxon>Sordariomycetes</taxon>
        <taxon>Xylariomycetidae</taxon>
        <taxon>Amphisphaeriales</taxon>
        <taxon>Apiosporaceae</taxon>
        <taxon>Neoarthrinium</taxon>
    </lineage>
</organism>
<keyword evidence="3" id="KW-1185">Reference proteome</keyword>
<comment type="caution">
    <text evidence="2">The sequence shown here is derived from an EMBL/GenBank/DDBJ whole genome shotgun (WGS) entry which is preliminary data.</text>
</comment>
<dbReference type="OrthoDB" id="5234071at2759"/>
<feature type="compositionally biased region" description="Pro residues" evidence="1">
    <location>
        <begin position="706"/>
        <end position="717"/>
    </location>
</feature>
<feature type="compositionally biased region" description="Polar residues" evidence="1">
    <location>
        <begin position="262"/>
        <end position="272"/>
    </location>
</feature>
<feature type="region of interest" description="Disordered" evidence="1">
    <location>
        <begin position="816"/>
        <end position="852"/>
    </location>
</feature>
<feature type="region of interest" description="Disordered" evidence="1">
    <location>
        <begin position="678"/>
        <end position="718"/>
    </location>
</feature>
<evidence type="ECO:0000313" key="3">
    <source>
        <dbReference type="Proteomes" id="UP000829685"/>
    </source>
</evidence>
<gene>
    <name evidence="2" type="ORF">JX265_012496</name>
</gene>
<evidence type="ECO:0000256" key="1">
    <source>
        <dbReference type="SAM" id="MobiDB-lite"/>
    </source>
</evidence>
<dbReference type="AlphaFoldDB" id="A0A9P9WA58"/>
<reference evidence="2" key="1">
    <citation type="submission" date="2021-03" db="EMBL/GenBank/DDBJ databases">
        <title>Revisited historic fungal species revealed as producer of novel bioactive compounds through whole genome sequencing and comparative genomics.</title>
        <authorList>
            <person name="Vignolle G.A."/>
            <person name="Hochenegger N."/>
            <person name="Mach R.L."/>
            <person name="Mach-Aigner A.R."/>
            <person name="Javad Rahimi M."/>
            <person name="Salim K.A."/>
            <person name="Chan C.M."/>
            <person name="Lim L.B.L."/>
            <person name="Cai F."/>
            <person name="Druzhinina I.S."/>
            <person name="U'Ren J.M."/>
            <person name="Derntl C."/>
        </authorList>
    </citation>
    <scope>NUCLEOTIDE SEQUENCE</scope>
    <source>
        <strain evidence="2">TUCIM 5799</strain>
    </source>
</reference>
<feature type="compositionally biased region" description="Basic and acidic residues" evidence="1">
    <location>
        <begin position="475"/>
        <end position="496"/>
    </location>
</feature>
<feature type="compositionally biased region" description="Basic and acidic residues" evidence="1">
    <location>
        <begin position="321"/>
        <end position="332"/>
    </location>
</feature>
<accession>A0A9P9WA58</accession>
<dbReference type="Proteomes" id="UP000829685">
    <property type="component" value="Unassembled WGS sequence"/>
</dbReference>
<feature type="compositionally biased region" description="Low complexity" evidence="1">
    <location>
        <begin position="546"/>
        <end position="559"/>
    </location>
</feature>
<feature type="compositionally biased region" description="Pro residues" evidence="1">
    <location>
        <begin position="821"/>
        <end position="831"/>
    </location>
</feature>
<feature type="region of interest" description="Disordered" evidence="1">
    <location>
        <begin position="424"/>
        <end position="448"/>
    </location>
</feature>
<sequence>MQLQTIARHTSPEDEVAGLLIFSSAGAGITAPSSGITPIYLRSPRTVRSPWHPESASDWAAALDGTECGALLGRDISVVSKTQASHREGASRIRRMRTTKRPNRPWMESFLNFSLVSLALLLSVEPHDNLLHYTAVELPVARTRRYLVDEMVSLFGLKIGAEKKRKPEQELSTTTFQQRQIEQWASRHTGQRKNGEVSPGLPYVTGPRPSTAKASHGPPVSHSIQAFYNPGTQNLASSSMLDLSRQESNGDAALPTLRPALSNPNLGTRWNNGSSQTLGTAASGGSGSTVSQPNTARIKPLDVQSTNVSSTPTTTSPLSQEHPRFPADDEKTLAPNMDTSHPLPRPLQIHKAQPPAIPPRSARRNVPTPPPSVKASSEIDRLSILERPILPAAALDARPSSRGSNRTIPTSIKELMDTDDYMSPGSVSVPTPPPSLPRASNETINRGSMNEWGEPVIQTVRAKRETMTISPARRRSSEKMVESLDRSTRLAEEQRPKTAGNPRADRPSPLNMDLRPDTPDLGGPSSAPFPARQRSESPYGGRSRSAARTGVPAAAVGARGRPKRPNTNGVRRPAANEYDIHRAETPVQMFGDIRRVQTPVQVEDVRPKPTPVQVGDVRRVPTPVQMFDDIRRRPTPVQIDDVRHIPTPVQVEDIRRPPTPVQVFDDIHRVQTPVQMLDDESIRSSGSESLDPPDSPLLPRTGPLASPVPPFEEPPVQVPRGELNLGFSFPDRSRTTGDLPRFVDNTKSDEGFKPPIESPSWPLPSTALMTGVELTTLSTTRSQSPFAIPSFSRPWTPTNARPGTPVKMAEQLVVPGIRGPSPSPRGAPPRTTPKYAVGNPNAIPERSGASFI</sequence>
<feature type="compositionally biased region" description="Polar residues" evidence="1">
    <location>
        <begin position="438"/>
        <end position="448"/>
    </location>
</feature>
<feature type="region of interest" description="Disordered" evidence="1">
    <location>
        <begin position="462"/>
        <end position="577"/>
    </location>
</feature>
<dbReference type="EMBL" id="JAFIMR010000054">
    <property type="protein sequence ID" value="KAI1854327.1"/>
    <property type="molecule type" value="Genomic_DNA"/>
</dbReference>
<feature type="compositionally biased region" description="Low complexity" evidence="1">
    <location>
        <begin position="305"/>
        <end position="319"/>
    </location>
</feature>